<dbReference type="EMBL" id="JARBHB010000009">
    <property type="protein sequence ID" value="KAJ8875617.1"/>
    <property type="molecule type" value="Genomic_DNA"/>
</dbReference>
<sequence length="112" mass="12514">MALFCKKYQLDLTKTPQYLTIIGEFQAAVKYKHFIYNLPSLVMDCSGPNILGHNWFQALEVSIQDTSYAGVSNEAFQHTNINLPAVSHHDIGCNNGPSLHIHINPAVTPVYQ</sequence>
<organism evidence="1 2">
    <name type="scientific">Dryococelus australis</name>
    <dbReference type="NCBI Taxonomy" id="614101"/>
    <lineage>
        <taxon>Eukaryota</taxon>
        <taxon>Metazoa</taxon>
        <taxon>Ecdysozoa</taxon>
        <taxon>Arthropoda</taxon>
        <taxon>Hexapoda</taxon>
        <taxon>Insecta</taxon>
        <taxon>Pterygota</taxon>
        <taxon>Neoptera</taxon>
        <taxon>Polyneoptera</taxon>
        <taxon>Phasmatodea</taxon>
        <taxon>Verophasmatodea</taxon>
        <taxon>Anareolatae</taxon>
        <taxon>Phasmatidae</taxon>
        <taxon>Eurycanthinae</taxon>
        <taxon>Dryococelus</taxon>
    </lineage>
</organism>
<evidence type="ECO:0000313" key="2">
    <source>
        <dbReference type="Proteomes" id="UP001159363"/>
    </source>
</evidence>
<gene>
    <name evidence="1" type="ORF">PR048_023513</name>
</gene>
<evidence type="ECO:0000313" key="1">
    <source>
        <dbReference type="EMBL" id="KAJ8875617.1"/>
    </source>
</evidence>
<comment type="caution">
    <text evidence="1">The sequence shown here is derived from an EMBL/GenBank/DDBJ whole genome shotgun (WGS) entry which is preliminary data.</text>
</comment>
<accession>A0ABQ9GUC5</accession>
<name>A0ABQ9GUC5_9NEOP</name>
<protein>
    <submittedName>
        <fullName evidence="1">Uncharacterized protein</fullName>
    </submittedName>
</protein>
<proteinExistence type="predicted"/>
<keyword evidence="2" id="KW-1185">Reference proteome</keyword>
<dbReference type="Proteomes" id="UP001159363">
    <property type="component" value="Chromosome 8"/>
</dbReference>
<reference evidence="1 2" key="1">
    <citation type="submission" date="2023-02" db="EMBL/GenBank/DDBJ databases">
        <title>LHISI_Scaffold_Assembly.</title>
        <authorList>
            <person name="Stuart O.P."/>
            <person name="Cleave R."/>
            <person name="Magrath M.J.L."/>
            <person name="Mikheyev A.S."/>
        </authorList>
    </citation>
    <scope>NUCLEOTIDE SEQUENCE [LARGE SCALE GENOMIC DNA]</scope>
    <source>
        <strain evidence="1">Daus_M_001</strain>
        <tissue evidence="1">Leg muscle</tissue>
    </source>
</reference>